<accession>A0A218VZT3</accession>
<dbReference type="CDD" id="cd10527">
    <property type="entry name" value="SET_LSMT"/>
    <property type="match status" value="1"/>
</dbReference>
<reference evidence="3" key="1">
    <citation type="journal article" date="2017" name="Plant J.">
        <title>The pomegranate (Punica granatum L.) genome and the genomics of punicalagin biosynthesis.</title>
        <authorList>
            <person name="Qin G."/>
            <person name="Xu C."/>
            <person name="Ming R."/>
            <person name="Tang H."/>
            <person name="Guyot R."/>
            <person name="Kramer E.M."/>
            <person name="Hu Y."/>
            <person name="Yi X."/>
            <person name="Qi Y."/>
            <person name="Xu X."/>
            <person name="Gao Z."/>
            <person name="Pan H."/>
            <person name="Jian J."/>
            <person name="Tian Y."/>
            <person name="Yue Z."/>
            <person name="Xu Y."/>
        </authorList>
    </citation>
    <scope>NUCLEOTIDE SEQUENCE [LARGE SCALE GENOMIC DNA]</scope>
    <source>
        <strain evidence="3">cv. Dabenzi</strain>
    </source>
</reference>
<gene>
    <name evidence="2" type="ORF">CDL15_Pgr015204</name>
</gene>
<comment type="caution">
    <text evidence="2">The sequence shown here is derived from an EMBL/GenBank/DDBJ whole genome shotgun (WGS) entry which is preliminary data.</text>
</comment>
<dbReference type="InterPro" id="IPR050600">
    <property type="entry name" value="SETD3_SETD6_MTase"/>
</dbReference>
<dbReference type="EMBL" id="MTKT01005556">
    <property type="protein sequence ID" value="OWM65779.1"/>
    <property type="molecule type" value="Genomic_DNA"/>
</dbReference>
<sequence length="583" mass="65639">MCPSDNISGPSEVQAIVLKLSESDPLYGKKKVRIKEIRRCYSASLLSYAEKILEGSSASVELRVPLQSSPSSEWINTTVKAMLQISRIIHLDEADLYFFEDSTEGCYSPKNEMEALNSMISLIDSSLTNSNCLHGHVLRGLRDAIVNLLSEFGYRNGMDDTTMKSHKCDEESYLLQWGERIGVQSRLQIAHIEGFGRGATAKEDLKVGDIALEIPVHAIICEETMLESDWHPVLQKIDGISVETMLLLWSMKERYNPSSKFKMYFETLPKEFNTGLSFGVNAIMALDGTPLFEELMQAKEHLRTQYEELFPALCNAHLDKFPPDLYTWDHYLWACELWYSNSMKVQFADGKLRTCLIPIAGFLNHSLYPHITRYGKIDPVTNTLKFPMSRPCRAGEQCYLSYGNFSNSHLITFYGFLPQGDNPYDVISLDIDCGSDGGDDGAECCNQTTHMVRGTWFSNDHNVFHYGLPSPLLDYLRKAQDSSSDINSPDKLKIEVQVLEDLYATFSGMMENLGDSDSDAGDNVDWDVNLVLKYKDLQRRIISSILSSCSSGLKMLEDELCRFASGDLTSKSETATSFLLETV</sequence>
<dbReference type="InterPro" id="IPR046341">
    <property type="entry name" value="SET_dom_sf"/>
</dbReference>
<feature type="domain" description="SET" evidence="1">
    <location>
        <begin position="185"/>
        <end position="403"/>
    </location>
</feature>
<evidence type="ECO:0000313" key="3">
    <source>
        <dbReference type="Proteomes" id="UP000197138"/>
    </source>
</evidence>
<dbReference type="FunFam" id="3.90.1410.10:FF:000011">
    <property type="entry name" value="Transcription factor, E2F and DP-related"/>
    <property type="match status" value="1"/>
</dbReference>
<dbReference type="GO" id="GO:0016279">
    <property type="term" value="F:protein-lysine N-methyltransferase activity"/>
    <property type="evidence" value="ECO:0007669"/>
    <property type="project" value="TreeGrafter"/>
</dbReference>
<dbReference type="Gene3D" id="3.90.1410.10">
    <property type="entry name" value="set domain protein methyltransferase, domain 1"/>
    <property type="match status" value="1"/>
</dbReference>
<proteinExistence type="predicted"/>
<dbReference type="PANTHER" id="PTHR13271:SF103">
    <property type="entry name" value="N-METHYLTRANSFERASE DOMAIN AND SET DOMAIN CONTAINING PROTEIN-RELATED"/>
    <property type="match status" value="1"/>
</dbReference>
<dbReference type="InterPro" id="IPR001214">
    <property type="entry name" value="SET_dom"/>
</dbReference>
<dbReference type="Proteomes" id="UP000197138">
    <property type="component" value="Unassembled WGS sequence"/>
</dbReference>
<dbReference type="PANTHER" id="PTHR13271">
    <property type="entry name" value="UNCHARACTERIZED PUTATIVE METHYLTRANSFERASE"/>
    <property type="match status" value="1"/>
</dbReference>
<organism evidence="2 3">
    <name type="scientific">Punica granatum</name>
    <name type="common">Pomegranate</name>
    <dbReference type="NCBI Taxonomy" id="22663"/>
    <lineage>
        <taxon>Eukaryota</taxon>
        <taxon>Viridiplantae</taxon>
        <taxon>Streptophyta</taxon>
        <taxon>Embryophyta</taxon>
        <taxon>Tracheophyta</taxon>
        <taxon>Spermatophyta</taxon>
        <taxon>Magnoliopsida</taxon>
        <taxon>eudicotyledons</taxon>
        <taxon>Gunneridae</taxon>
        <taxon>Pentapetalae</taxon>
        <taxon>rosids</taxon>
        <taxon>malvids</taxon>
        <taxon>Myrtales</taxon>
        <taxon>Lythraceae</taxon>
        <taxon>Punica</taxon>
    </lineage>
</organism>
<evidence type="ECO:0000259" key="1">
    <source>
        <dbReference type="PROSITE" id="PS50280"/>
    </source>
</evidence>
<dbReference type="SUPFAM" id="SSF82199">
    <property type="entry name" value="SET domain"/>
    <property type="match status" value="1"/>
</dbReference>
<evidence type="ECO:0000313" key="2">
    <source>
        <dbReference type="EMBL" id="OWM65779.1"/>
    </source>
</evidence>
<name>A0A218VZT3_PUNGR</name>
<protein>
    <recommendedName>
        <fullName evidence="1">SET domain-containing protein</fullName>
    </recommendedName>
</protein>
<dbReference type="AlphaFoldDB" id="A0A218VZT3"/>
<dbReference type="PROSITE" id="PS50280">
    <property type="entry name" value="SET"/>
    <property type="match status" value="1"/>
</dbReference>